<dbReference type="OMA" id="YKRGFPR"/>
<evidence type="ECO:0000313" key="1">
    <source>
        <dbReference type="EMBL" id="OJJ95466.1"/>
    </source>
</evidence>
<dbReference type="Proteomes" id="UP000184546">
    <property type="component" value="Unassembled WGS sequence"/>
</dbReference>
<evidence type="ECO:0000313" key="2">
    <source>
        <dbReference type="Proteomes" id="UP000184546"/>
    </source>
</evidence>
<dbReference type="OrthoDB" id="3259529at2759"/>
<gene>
    <name evidence="1" type="ORF">ASPACDRAFT_47821</name>
</gene>
<accession>A0A1L9WH26</accession>
<dbReference type="SUPFAM" id="SSF81301">
    <property type="entry name" value="Nucleotidyltransferase"/>
    <property type="match status" value="1"/>
</dbReference>
<evidence type="ECO:0008006" key="3">
    <source>
        <dbReference type="Google" id="ProtNLM"/>
    </source>
</evidence>
<protein>
    <recommendedName>
        <fullName evidence="3">Nucleotidyl transferase AbiEii/AbiGii toxin family protein</fullName>
    </recommendedName>
</protein>
<organism evidence="1 2">
    <name type="scientific">Aspergillus aculeatus (strain ATCC 16872 / CBS 172.66 / WB 5094)</name>
    <dbReference type="NCBI Taxonomy" id="690307"/>
    <lineage>
        <taxon>Eukaryota</taxon>
        <taxon>Fungi</taxon>
        <taxon>Dikarya</taxon>
        <taxon>Ascomycota</taxon>
        <taxon>Pezizomycotina</taxon>
        <taxon>Eurotiomycetes</taxon>
        <taxon>Eurotiomycetidae</taxon>
        <taxon>Eurotiales</taxon>
        <taxon>Aspergillaceae</taxon>
        <taxon>Aspergillus</taxon>
        <taxon>Aspergillus subgen. Circumdati</taxon>
    </lineage>
</organism>
<keyword evidence="2" id="KW-1185">Reference proteome</keyword>
<dbReference type="RefSeq" id="XP_020051806.1">
    <property type="nucleotide sequence ID" value="XM_020202014.1"/>
</dbReference>
<name>A0A1L9WH26_ASPA1</name>
<dbReference type="Gene3D" id="3.30.460.40">
    <property type="match status" value="1"/>
</dbReference>
<dbReference type="AlphaFoldDB" id="A0A1L9WH26"/>
<dbReference type="GeneID" id="30975828"/>
<dbReference type="VEuPathDB" id="FungiDB:ASPACDRAFT_47821"/>
<sequence>MEKVTRTIKNVLTHLQDENIPAAVIGEIALNYYNVPRVVHDIEICVPGSLLSDAVSTLCLTKQYTVKEKQEYDIFTEYKRGFPVLEATYSKMTIVIFSDAHFHLSPLEHNLVPCDGGPLTSYSREILDVVPVDEMQHFPVPCLRPYVIGLCRRYFENHDAMARIAAEQLVDGMNLDEEWIRTNLREAPLKARELMIMLMAEKSSRMDNEFLDVITPDPVVENGLEGLRLIPGSGY</sequence>
<dbReference type="InterPro" id="IPR043519">
    <property type="entry name" value="NT_sf"/>
</dbReference>
<dbReference type="EMBL" id="KV878989">
    <property type="protein sequence ID" value="OJJ95466.1"/>
    <property type="molecule type" value="Genomic_DNA"/>
</dbReference>
<proteinExistence type="predicted"/>
<reference evidence="2" key="1">
    <citation type="journal article" date="2017" name="Genome Biol.">
        <title>Comparative genomics reveals high biological diversity and specific adaptations in the industrially and medically important fungal genus Aspergillus.</title>
        <authorList>
            <person name="de Vries R.P."/>
            <person name="Riley R."/>
            <person name="Wiebenga A."/>
            <person name="Aguilar-Osorio G."/>
            <person name="Amillis S."/>
            <person name="Uchima C.A."/>
            <person name="Anderluh G."/>
            <person name="Asadollahi M."/>
            <person name="Askin M."/>
            <person name="Barry K."/>
            <person name="Battaglia E."/>
            <person name="Bayram O."/>
            <person name="Benocci T."/>
            <person name="Braus-Stromeyer S.A."/>
            <person name="Caldana C."/>
            <person name="Canovas D."/>
            <person name="Cerqueira G.C."/>
            <person name="Chen F."/>
            <person name="Chen W."/>
            <person name="Choi C."/>
            <person name="Clum A."/>
            <person name="Dos Santos R.A."/>
            <person name="Damasio A.R."/>
            <person name="Diallinas G."/>
            <person name="Emri T."/>
            <person name="Fekete E."/>
            <person name="Flipphi M."/>
            <person name="Freyberg S."/>
            <person name="Gallo A."/>
            <person name="Gournas C."/>
            <person name="Habgood R."/>
            <person name="Hainaut M."/>
            <person name="Harispe M.L."/>
            <person name="Henrissat B."/>
            <person name="Hilden K.S."/>
            <person name="Hope R."/>
            <person name="Hossain A."/>
            <person name="Karabika E."/>
            <person name="Karaffa L."/>
            <person name="Karanyi Z."/>
            <person name="Krasevec N."/>
            <person name="Kuo A."/>
            <person name="Kusch H."/>
            <person name="LaButti K."/>
            <person name="Lagendijk E.L."/>
            <person name="Lapidus A."/>
            <person name="Levasseur A."/>
            <person name="Lindquist E."/>
            <person name="Lipzen A."/>
            <person name="Logrieco A.F."/>
            <person name="MacCabe A."/>
            <person name="Maekelae M.R."/>
            <person name="Malavazi I."/>
            <person name="Melin P."/>
            <person name="Meyer V."/>
            <person name="Mielnichuk N."/>
            <person name="Miskei M."/>
            <person name="Molnar A.P."/>
            <person name="Mule G."/>
            <person name="Ngan C.Y."/>
            <person name="Orejas M."/>
            <person name="Orosz E."/>
            <person name="Ouedraogo J.P."/>
            <person name="Overkamp K.M."/>
            <person name="Park H.-S."/>
            <person name="Perrone G."/>
            <person name="Piumi F."/>
            <person name="Punt P.J."/>
            <person name="Ram A.F."/>
            <person name="Ramon A."/>
            <person name="Rauscher S."/>
            <person name="Record E."/>
            <person name="Riano-Pachon D.M."/>
            <person name="Robert V."/>
            <person name="Roehrig J."/>
            <person name="Ruller R."/>
            <person name="Salamov A."/>
            <person name="Salih N.S."/>
            <person name="Samson R.A."/>
            <person name="Sandor E."/>
            <person name="Sanguinetti M."/>
            <person name="Schuetze T."/>
            <person name="Sepcic K."/>
            <person name="Shelest E."/>
            <person name="Sherlock G."/>
            <person name="Sophianopoulou V."/>
            <person name="Squina F.M."/>
            <person name="Sun H."/>
            <person name="Susca A."/>
            <person name="Todd R.B."/>
            <person name="Tsang A."/>
            <person name="Unkles S.E."/>
            <person name="van de Wiele N."/>
            <person name="van Rossen-Uffink D."/>
            <person name="Oliveira J.V."/>
            <person name="Vesth T.C."/>
            <person name="Visser J."/>
            <person name="Yu J.-H."/>
            <person name="Zhou M."/>
            <person name="Andersen M.R."/>
            <person name="Archer D.B."/>
            <person name="Baker S.E."/>
            <person name="Benoit I."/>
            <person name="Brakhage A.A."/>
            <person name="Braus G.H."/>
            <person name="Fischer R."/>
            <person name="Frisvad J.C."/>
            <person name="Goldman G.H."/>
            <person name="Houbraken J."/>
            <person name="Oakley B."/>
            <person name="Pocsi I."/>
            <person name="Scazzocchio C."/>
            <person name="Seiboth B."/>
            <person name="vanKuyk P.A."/>
            <person name="Wortman J."/>
            <person name="Dyer P.S."/>
            <person name="Grigoriev I.V."/>
        </authorList>
    </citation>
    <scope>NUCLEOTIDE SEQUENCE [LARGE SCALE GENOMIC DNA]</scope>
    <source>
        <strain evidence="2">ATCC 16872 / CBS 172.66 / WB 5094</strain>
    </source>
</reference>